<evidence type="ECO:0000256" key="7">
    <source>
        <dbReference type="SAM" id="MobiDB-lite"/>
    </source>
</evidence>
<dbReference type="Gene3D" id="3.40.980.20">
    <property type="entry name" value="Four-carbon acid sugar kinase, nucleotide binding domain"/>
    <property type="match status" value="1"/>
</dbReference>
<evidence type="ECO:0000256" key="1">
    <source>
        <dbReference type="ARBA" id="ARBA00005715"/>
    </source>
</evidence>
<evidence type="ECO:0000256" key="3">
    <source>
        <dbReference type="ARBA" id="ARBA00022741"/>
    </source>
</evidence>
<dbReference type="GO" id="GO:0005524">
    <property type="term" value="F:ATP binding"/>
    <property type="evidence" value="ECO:0007669"/>
    <property type="project" value="UniProtKB-KW"/>
</dbReference>
<keyword evidence="2 10" id="KW-0808">Transferase</keyword>
<sequence>MYNAAIVADDLTGAMDTAHGFAARGHRTAVLALPGDVEGSLESDASVVGTNTDSRYVDRETAVEAVKEAVRRVPAEVVFKKIDSTLRGNVAAEIDAALTEAGSDLAVVAPAFPGGGRTTEDGVHLVDGTPVADTEYGADEGGPTDSSIPVLLSSLDRRVVTVELAVVEEGVDAVRSALREAVEGANESSETGPGDADRAHGAVDRAPIVVADARTDGDLATIAEAAADLDTLYVGSNGLADHVRVPESGPASDTVDTEPTDARRSGEEPTDEDAANARASKDAGAPLGVIGSINSATLTQLSKVPSDAVFELDPVATVTGEGNDGTVSGALARLRAGESAVVTAAVDRDAVDRTVAAGAERGLDGSEVRRRVAAELGETARRITAEEPPSGVFLTGGDIAVAVLRALDATTIRLTGRAVEAGIPIGRLSDGVAAGTPVVTKAGGFGGEATIVNCLNALDSSDE</sequence>
<name>A0ABD5UQK2_9EURY</name>
<dbReference type="SUPFAM" id="SSF142764">
    <property type="entry name" value="YgbK-like"/>
    <property type="match status" value="1"/>
</dbReference>
<dbReference type="InterPro" id="IPR010737">
    <property type="entry name" value="4-carb_acid_sugar_kinase_N"/>
</dbReference>
<evidence type="ECO:0000256" key="2">
    <source>
        <dbReference type="ARBA" id="ARBA00022679"/>
    </source>
</evidence>
<dbReference type="InterPro" id="IPR042213">
    <property type="entry name" value="NBD_C_sf"/>
</dbReference>
<evidence type="ECO:0000259" key="9">
    <source>
        <dbReference type="Pfam" id="PF17042"/>
    </source>
</evidence>
<feature type="domain" description="Four-carbon acid sugar kinase N-terminal" evidence="8">
    <location>
        <begin position="5"/>
        <end position="242"/>
    </location>
</feature>
<dbReference type="RefSeq" id="WP_379740679.1">
    <property type="nucleotide sequence ID" value="NZ_JBHSVN010000001.1"/>
</dbReference>
<organism evidence="10 11">
    <name type="scientific">Halopenitus salinus</name>
    <dbReference type="NCBI Taxonomy" id="1198295"/>
    <lineage>
        <taxon>Archaea</taxon>
        <taxon>Methanobacteriati</taxon>
        <taxon>Methanobacteriota</taxon>
        <taxon>Stenosarchaea group</taxon>
        <taxon>Halobacteria</taxon>
        <taxon>Halobacteriales</taxon>
        <taxon>Haloferacaceae</taxon>
        <taxon>Halopenitus</taxon>
    </lineage>
</organism>
<dbReference type="AlphaFoldDB" id="A0ABD5UQK2"/>
<evidence type="ECO:0000256" key="6">
    <source>
        <dbReference type="ARBA" id="ARBA00023277"/>
    </source>
</evidence>
<dbReference type="InterPro" id="IPR031475">
    <property type="entry name" value="NBD_C"/>
</dbReference>
<dbReference type="EMBL" id="JBHSXL010000003">
    <property type="protein sequence ID" value="MFC6891785.1"/>
    <property type="molecule type" value="Genomic_DNA"/>
</dbReference>
<reference evidence="10 11" key="1">
    <citation type="journal article" date="2019" name="Int. J. Syst. Evol. Microbiol.">
        <title>The Global Catalogue of Microorganisms (GCM) 10K type strain sequencing project: providing services to taxonomists for standard genome sequencing and annotation.</title>
        <authorList>
            <consortium name="The Broad Institute Genomics Platform"/>
            <consortium name="The Broad Institute Genome Sequencing Center for Infectious Disease"/>
            <person name="Wu L."/>
            <person name="Ma J."/>
        </authorList>
    </citation>
    <scope>NUCLEOTIDE SEQUENCE [LARGE SCALE GENOMIC DNA]</scope>
    <source>
        <strain evidence="10 11">SKJ47</strain>
    </source>
</reference>
<keyword evidence="5" id="KW-0067">ATP-binding</keyword>
<feature type="domain" description="Four-carbon acid sugar kinase nucleotide binding" evidence="9">
    <location>
        <begin position="287"/>
        <end position="450"/>
    </location>
</feature>
<keyword evidence="6" id="KW-0119">Carbohydrate metabolism</keyword>
<dbReference type="InterPro" id="IPR037051">
    <property type="entry name" value="4-carb_acid_sugar_kinase_N_sf"/>
</dbReference>
<dbReference type="Gene3D" id="3.40.50.10840">
    <property type="entry name" value="Putative sugar-binding, N-terminal domain"/>
    <property type="match status" value="1"/>
</dbReference>
<comment type="caution">
    <text evidence="10">The sequence shown here is derived from an EMBL/GenBank/DDBJ whole genome shotgun (WGS) entry which is preliminary data.</text>
</comment>
<dbReference type="GO" id="GO:0016301">
    <property type="term" value="F:kinase activity"/>
    <property type="evidence" value="ECO:0007669"/>
    <property type="project" value="UniProtKB-KW"/>
</dbReference>
<keyword evidence="11" id="KW-1185">Reference proteome</keyword>
<evidence type="ECO:0000259" key="8">
    <source>
        <dbReference type="Pfam" id="PF07005"/>
    </source>
</evidence>
<dbReference type="Pfam" id="PF17042">
    <property type="entry name" value="NBD_C"/>
    <property type="match status" value="1"/>
</dbReference>
<evidence type="ECO:0000313" key="10">
    <source>
        <dbReference type="EMBL" id="MFC6891785.1"/>
    </source>
</evidence>
<feature type="region of interest" description="Disordered" evidence="7">
    <location>
        <begin position="242"/>
        <end position="286"/>
    </location>
</feature>
<evidence type="ECO:0000313" key="11">
    <source>
        <dbReference type="Proteomes" id="UP001596296"/>
    </source>
</evidence>
<feature type="region of interest" description="Disordered" evidence="7">
    <location>
        <begin position="182"/>
        <end position="202"/>
    </location>
</feature>
<proteinExistence type="inferred from homology"/>
<evidence type="ECO:0000256" key="5">
    <source>
        <dbReference type="ARBA" id="ARBA00022840"/>
    </source>
</evidence>
<evidence type="ECO:0000256" key="4">
    <source>
        <dbReference type="ARBA" id="ARBA00022777"/>
    </source>
</evidence>
<keyword evidence="4 10" id="KW-0418">Kinase</keyword>
<dbReference type="Proteomes" id="UP001596296">
    <property type="component" value="Unassembled WGS sequence"/>
</dbReference>
<comment type="similarity">
    <text evidence="1">Belongs to the four-carbon acid sugar kinase family.</text>
</comment>
<dbReference type="EC" id="2.7.1.-" evidence="10"/>
<gene>
    <name evidence="10" type="ORF">ACFQE9_04015</name>
</gene>
<accession>A0ABD5UQK2</accession>
<keyword evidence="3" id="KW-0547">Nucleotide-binding</keyword>
<dbReference type="Pfam" id="PF07005">
    <property type="entry name" value="SBD_N"/>
    <property type="match status" value="1"/>
</dbReference>
<protein>
    <submittedName>
        <fullName evidence="10">Four-carbon acid sugar kinase family protein</fullName>
        <ecNumber evidence="10">2.7.1.-</ecNumber>
    </submittedName>
</protein>